<dbReference type="RefSeq" id="WP_093973507.1">
    <property type="nucleotide sequence ID" value="NZ_FXXQ01000004.1"/>
</dbReference>
<accession>A0A238IYQ7</accession>
<feature type="region of interest" description="Disordered" evidence="1">
    <location>
        <begin position="174"/>
        <end position="246"/>
    </location>
</feature>
<feature type="compositionally biased region" description="Acidic residues" evidence="1">
    <location>
        <begin position="324"/>
        <end position="336"/>
    </location>
</feature>
<feature type="region of interest" description="Disordered" evidence="1">
    <location>
        <begin position="266"/>
        <end position="336"/>
    </location>
</feature>
<dbReference type="AlphaFoldDB" id="A0A238IYQ7"/>
<gene>
    <name evidence="2" type="ORF">BOA8489_01645</name>
</gene>
<evidence type="ECO:0000313" key="3">
    <source>
        <dbReference type="Proteomes" id="UP000201838"/>
    </source>
</evidence>
<feature type="region of interest" description="Disordered" evidence="1">
    <location>
        <begin position="353"/>
        <end position="424"/>
    </location>
</feature>
<organism evidence="2 3">
    <name type="scientific">Boseongicola aestuarii</name>
    <dbReference type="NCBI Taxonomy" id="1470561"/>
    <lineage>
        <taxon>Bacteria</taxon>
        <taxon>Pseudomonadati</taxon>
        <taxon>Pseudomonadota</taxon>
        <taxon>Alphaproteobacteria</taxon>
        <taxon>Rhodobacterales</taxon>
        <taxon>Paracoccaceae</taxon>
        <taxon>Boseongicola</taxon>
    </lineage>
</organism>
<protein>
    <recommendedName>
        <fullName evidence="4">Lipoprotein</fullName>
    </recommendedName>
</protein>
<dbReference type="OrthoDB" id="7798282at2"/>
<keyword evidence="3" id="KW-1185">Reference proteome</keyword>
<reference evidence="2 3" key="1">
    <citation type="submission" date="2017-05" db="EMBL/GenBank/DDBJ databases">
        <authorList>
            <person name="Song R."/>
            <person name="Chenine A.L."/>
            <person name="Ruprecht R.M."/>
        </authorList>
    </citation>
    <scope>NUCLEOTIDE SEQUENCE [LARGE SCALE GENOMIC DNA]</scope>
    <source>
        <strain evidence="2 3">CECT 8489</strain>
    </source>
</reference>
<sequence length="641" mass="69957">MTGSNKILTVSYGTFSCTLEGFDDPFGTMRGIAEYFRDLAADDRYFGAEPPTPDVEMLQNIAQKEVNRRVEARVGETGLSLRQVDKPTEADEAEAEAAEPEVHETPKPVAVSDTAEDAEVLESGPLAFDDDYLMADEPEDVLTVDPRATPQATGLPAESVAEKLRRIRAVVSRTIEPEEDKSAFDKAPESEAGAEVETDQPQNRQRALSKTIAEITADLADEDDATEFDETTGETPLTLSDDAAENADTSLVASIVASDRDIEAIEAPADNLFEEDADSEPEAEAPAEDLAAQADDFEDEFEDDTDDLDDDSQSEAEVRADAHEDADEINDEDEDDFEATLNAAIANVTAKVGAATPRAEEETPAASVQDEQELAASAEYHDDDFEDDDFEDEEPEDIQVATVTPSERKPSRPLEPLSDTNGNVGRLLQETDQKFNEDGGIRRRRVISQMRAAVAATKADRILSRIIPRDEQEAEDQNAYRQDLSRAMTRRPSFSDVTKAEEAARPAPLVLVSSQRVDEKAPSRKPEGNVAPHRPAVDDGKATEASNFREFAVTMGATELPDLLEAAAAYTAFVEGQPHFSRPEIMKRAARVDPAIAASREAGLRSFGQLLRQGKIHKLQRGQFTVPASTRFNPAQRIAGE</sequence>
<dbReference type="EMBL" id="FXXQ01000004">
    <property type="protein sequence ID" value="SMX23536.1"/>
    <property type="molecule type" value="Genomic_DNA"/>
</dbReference>
<dbReference type="PROSITE" id="PS51257">
    <property type="entry name" value="PROKAR_LIPOPROTEIN"/>
    <property type="match status" value="1"/>
</dbReference>
<feature type="region of interest" description="Disordered" evidence="1">
    <location>
        <begin position="85"/>
        <end position="116"/>
    </location>
</feature>
<evidence type="ECO:0000313" key="2">
    <source>
        <dbReference type="EMBL" id="SMX23536.1"/>
    </source>
</evidence>
<dbReference type="Proteomes" id="UP000201838">
    <property type="component" value="Unassembled WGS sequence"/>
</dbReference>
<feature type="compositionally biased region" description="Acidic residues" evidence="1">
    <location>
        <begin position="381"/>
        <end position="397"/>
    </location>
</feature>
<feature type="compositionally biased region" description="Acidic residues" evidence="1">
    <location>
        <begin position="272"/>
        <end position="287"/>
    </location>
</feature>
<feature type="region of interest" description="Disordered" evidence="1">
    <location>
        <begin position="490"/>
        <end position="542"/>
    </location>
</feature>
<evidence type="ECO:0000256" key="1">
    <source>
        <dbReference type="SAM" id="MobiDB-lite"/>
    </source>
</evidence>
<proteinExistence type="predicted"/>
<feature type="compositionally biased region" description="Acidic residues" evidence="1">
    <location>
        <begin position="90"/>
        <end position="99"/>
    </location>
</feature>
<feature type="compositionally biased region" description="Acidic residues" evidence="1">
    <location>
        <begin position="295"/>
        <end position="314"/>
    </location>
</feature>
<feature type="compositionally biased region" description="Basic and acidic residues" evidence="1">
    <location>
        <begin position="180"/>
        <end position="189"/>
    </location>
</feature>
<feature type="compositionally biased region" description="Polar residues" evidence="1">
    <location>
        <begin position="199"/>
        <end position="208"/>
    </location>
</feature>
<evidence type="ECO:0008006" key="4">
    <source>
        <dbReference type="Google" id="ProtNLM"/>
    </source>
</evidence>
<name>A0A238IYQ7_9RHOB</name>
<feature type="compositionally biased region" description="Acidic residues" evidence="1">
    <location>
        <begin position="219"/>
        <end position="232"/>
    </location>
</feature>
<feature type="compositionally biased region" description="Basic and acidic residues" evidence="1">
    <location>
        <begin position="516"/>
        <end position="527"/>
    </location>
</feature>